<dbReference type="Proteomes" id="UP000235388">
    <property type="component" value="Unassembled WGS sequence"/>
</dbReference>
<dbReference type="AlphaFoldDB" id="A0A2N5W0Z0"/>
<dbReference type="OrthoDB" id="498286at2759"/>
<dbReference type="InterPro" id="IPR022036">
    <property type="entry name" value="DUF3605"/>
</dbReference>
<evidence type="ECO:0000256" key="1">
    <source>
        <dbReference type="SAM" id="SignalP"/>
    </source>
</evidence>
<name>A0A2N5W0Z0_9BASI</name>
<feature type="signal peptide" evidence="1">
    <location>
        <begin position="1"/>
        <end position="23"/>
    </location>
</feature>
<protein>
    <submittedName>
        <fullName evidence="2">Uncharacterized protein</fullName>
    </submittedName>
</protein>
<dbReference type="GO" id="GO:0006044">
    <property type="term" value="P:N-acetylglucosamine metabolic process"/>
    <property type="evidence" value="ECO:0007669"/>
    <property type="project" value="TreeGrafter"/>
</dbReference>
<proteinExistence type="predicted"/>
<evidence type="ECO:0000313" key="3">
    <source>
        <dbReference type="Proteomes" id="UP000235388"/>
    </source>
</evidence>
<dbReference type="PANTHER" id="PTHR35020">
    <property type="entry name" value="N-ACETYLGLUCOSAMINE-INDUCED PROTEIN 1"/>
    <property type="match status" value="1"/>
</dbReference>
<sequence>MSCKLSWCFLLFLWAATFSRSNATQTAPSRTWKEMIGVVVEGDGSQLFKSTEPKMSARGDQINGPGVSDSIAEGTVPALTNGNFWEKHVYDNPDLVTFHLDENPAYGFPPDVEHWIVKTRVPPVTHQSFEYAPGEIQRSLYHSDPEWLDVMMRYIDHHDFYGWSGIDEKEVSSWRHSGVPHPKQIVWNKQTCYPLSPIKLVTREEAVWIDAVSRKDICRAEAADAIKWAGRHVLSVIHSKFPENEYQVLFNRGPVIAKPRGVPDLIHALVRKIPASELKPQIPPNQPSSAASLLIFYLLAFFHAGNYDFH</sequence>
<keyword evidence="1" id="KW-0732">Signal</keyword>
<dbReference type="EMBL" id="PGCJ01000027">
    <property type="protein sequence ID" value="PLW55887.1"/>
    <property type="molecule type" value="Genomic_DNA"/>
</dbReference>
<organism evidence="2 3">
    <name type="scientific">Puccinia coronata f. sp. avenae</name>
    <dbReference type="NCBI Taxonomy" id="200324"/>
    <lineage>
        <taxon>Eukaryota</taxon>
        <taxon>Fungi</taxon>
        <taxon>Dikarya</taxon>
        <taxon>Basidiomycota</taxon>
        <taxon>Pucciniomycotina</taxon>
        <taxon>Pucciniomycetes</taxon>
        <taxon>Pucciniales</taxon>
        <taxon>Pucciniaceae</taxon>
        <taxon>Puccinia</taxon>
    </lineage>
</organism>
<comment type="caution">
    <text evidence="2">The sequence shown here is derived from an EMBL/GenBank/DDBJ whole genome shotgun (WGS) entry which is preliminary data.</text>
</comment>
<accession>A0A2N5W0Z0</accession>
<feature type="chain" id="PRO_5014749666" evidence="1">
    <location>
        <begin position="24"/>
        <end position="310"/>
    </location>
</feature>
<dbReference type="GO" id="GO:0005737">
    <property type="term" value="C:cytoplasm"/>
    <property type="evidence" value="ECO:0007669"/>
    <property type="project" value="TreeGrafter"/>
</dbReference>
<evidence type="ECO:0000313" key="2">
    <source>
        <dbReference type="EMBL" id="PLW55887.1"/>
    </source>
</evidence>
<reference evidence="2 3" key="1">
    <citation type="submission" date="2017-11" db="EMBL/GenBank/DDBJ databases">
        <title>De novo assembly and phasing of dikaryotic genomes from two isolates of Puccinia coronata f. sp. avenae, the causal agent of oat crown rust.</title>
        <authorList>
            <person name="Miller M.E."/>
            <person name="Zhang Y."/>
            <person name="Omidvar V."/>
            <person name="Sperschneider J."/>
            <person name="Schwessinger B."/>
            <person name="Raley C."/>
            <person name="Palmer J.M."/>
            <person name="Garnica D."/>
            <person name="Upadhyaya N."/>
            <person name="Rathjen J."/>
            <person name="Taylor J.M."/>
            <person name="Park R.F."/>
            <person name="Dodds P.N."/>
            <person name="Hirsch C.D."/>
            <person name="Kianian S.F."/>
            <person name="Figueroa M."/>
        </authorList>
    </citation>
    <scope>NUCLEOTIDE SEQUENCE [LARGE SCALE GENOMIC DNA]</scope>
    <source>
        <strain evidence="2">12NC29</strain>
    </source>
</reference>
<gene>
    <name evidence="2" type="ORF">PCANC_02203</name>
</gene>
<keyword evidence="3" id="KW-1185">Reference proteome</keyword>
<dbReference type="PANTHER" id="PTHR35020:SF2">
    <property type="entry name" value="N-ACETYLGLUCOSAMINE-INDUCED PROTEIN 1"/>
    <property type="match status" value="1"/>
</dbReference>